<comment type="similarity">
    <text evidence="1">Belongs to the glycosyltransferase 2 family.</text>
</comment>
<name>A0ABM8Z8D1_9LACO</name>
<dbReference type="Gene3D" id="3.90.550.10">
    <property type="entry name" value="Spore Coat Polysaccharide Biosynthesis Protein SpsA, Chain A"/>
    <property type="match status" value="1"/>
</dbReference>
<evidence type="ECO:0000313" key="6">
    <source>
        <dbReference type="Proteomes" id="UP000789719"/>
    </source>
</evidence>
<keyword evidence="4" id="KW-0812">Transmembrane</keyword>
<keyword evidence="3" id="KW-0808">Transferase</keyword>
<feature type="transmembrane region" description="Helical" evidence="4">
    <location>
        <begin position="394"/>
        <end position="412"/>
    </location>
</feature>
<keyword evidence="6" id="KW-1185">Reference proteome</keyword>
<dbReference type="SUPFAM" id="SSF53448">
    <property type="entry name" value="Nucleotide-diphospho-sugar transferases"/>
    <property type="match status" value="1"/>
</dbReference>
<reference evidence="5 6" key="1">
    <citation type="submission" date="2021-11" db="EMBL/GenBank/DDBJ databases">
        <authorList>
            <person name="Depoorter E."/>
        </authorList>
    </citation>
    <scope>NUCLEOTIDE SEQUENCE [LARGE SCALE GENOMIC DNA]</scope>
    <source>
        <strain evidence="5 6">LMG 24286</strain>
    </source>
</reference>
<keyword evidence="4" id="KW-1133">Transmembrane helix</keyword>
<gene>
    <name evidence="5" type="ORF">WGH24286_00008</name>
</gene>
<feature type="transmembrane region" description="Helical" evidence="4">
    <location>
        <begin position="318"/>
        <end position="341"/>
    </location>
</feature>
<accession>A0ABM8Z8D1</accession>
<protein>
    <submittedName>
        <fullName evidence="5">Uncharacterized protein</fullName>
    </submittedName>
</protein>
<dbReference type="Pfam" id="PF13641">
    <property type="entry name" value="Glyco_tranf_2_3"/>
    <property type="match status" value="1"/>
</dbReference>
<evidence type="ECO:0000256" key="1">
    <source>
        <dbReference type="ARBA" id="ARBA00006739"/>
    </source>
</evidence>
<dbReference type="InterPro" id="IPR029044">
    <property type="entry name" value="Nucleotide-diphossugar_trans"/>
</dbReference>
<proteinExistence type="inferred from homology"/>
<evidence type="ECO:0000313" key="5">
    <source>
        <dbReference type="EMBL" id="CAH0417596.1"/>
    </source>
</evidence>
<comment type="caution">
    <text evidence="5">The sequence shown here is derived from an EMBL/GenBank/DDBJ whole genome shotgun (WGS) entry which is preliminary data.</text>
</comment>
<evidence type="ECO:0000256" key="4">
    <source>
        <dbReference type="SAM" id="Phobius"/>
    </source>
</evidence>
<dbReference type="EMBL" id="CAKKNT010000001">
    <property type="protein sequence ID" value="CAH0417596.1"/>
    <property type="molecule type" value="Genomic_DNA"/>
</dbReference>
<sequence>MLSILSIIYEISFFIFLVYIFLSMLFGIFSSRDKYNHMIASKTTASKDLFYCFIIPCFEEEAVIEHTLKNLVKFKFNGVIYVVDDASKDHTIQCAHKVADPRIQVLERKLPNAQKGKGDSLNFALTFLQTEIKAQHIAEDNTIVGVIDADAALSKHAMTRLNDYFSDPSTAIAQLRVKMYPTFKNALQVSQDAEFFTINNYSQIMRMFTSTVGLSGNGQFFRLSVVAEQIGYAPWGNALLDDYELTIKCMLKQIKIEYLADIYVYQQSLASYKRYIRQRSRWVQGNLDCLKYVKAVVTAKNLLFKQKLGIMYFLLQPWINILVDIVILVLGVHLGIVLVGVLGSSKFITTAGILLILFAVSLVWGLIFTSLYVIDLRHFDEPVPKWTLLLRLPFLISYLYVVLFFSIVTAFWRQISNQKEWLKTQREE</sequence>
<keyword evidence="4" id="KW-0472">Membrane</keyword>
<feature type="transmembrane region" description="Helical" evidence="4">
    <location>
        <begin position="7"/>
        <end position="29"/>
    </location>
</feature>
<evidence type="ECO:0000256" key="2">
    <source>
        <dbReference type="ARBA" id="ARBA00022676"/>
    </source>
</evidence>
<evidence type="ECO:0000256" key="3">
    <source>
        <dbReference type="ARBA" id="ARBA00022679"/>
    </source>
</evidence>
<dbReference type="Proteomes" id="UP000789719">
    <property type="component" value="Unassembled WGS sequence"/>
</dbReference>
<organism evidence="5 6">
    <name type="scientific">Periweissella ghanensis</name>
    <dbReference type="NCBI Taxonomy" id="467997"/>
    <lineage>
        <taxon>Bacteria</taxon>
        <taxon>Bacillati</taxon>
        <taxon>Bacillota</taxon>
        <taxon>Bacilli</taxon>
        <taxon>Lactobacillales</taxon>
        <taxon>Lactobacillaceae</taxon>
        <taxon>Periweissella</taxon>
    </lineage>
</organism>
<feature type="transmembrane region" description="Helical" evidence="4">
    <location>
        <begin position="353"/>
        <end position="374"/>
    </location>
</feature>
<dbReference type="PANTHER" id="PTHR43630:SF1">
    <property type="entry name" value="POLY-BETA-1,6-N-ACETYL-D-GLUCOSAMINE SYNTHASE"/>
    <property type="match status" value="1"/>
</dbReference>
<dbReference type="PANTHER" id="PTHR43630">
    <property type="entry name" value="POLY-BETA-1,6-N-ACETYL-D-GLUCOSAMINE SYNTHASE"/>
    <property type="match status" value="1"/>
</dbReference>
<dbReference type="RefSeq" id="WP_230097728.1">
    <property type="nucleotide sequence ID" value="NZ_CAKKNT010000001.1"/>
</dbReference>
<keyword evidence="2" id="KW-0328">Glycosyltransferase</keyword>